<sequence>MNGTVTRKRSRLALEPDDDEPRYTSDANPSASLADLKRTRTQGDLDDIDVIPPENAWTVDVDSIMSCPTLKAESAAGGKQVHSNLHQYKKGSSIVVLCVQGDLPVHYDILCGLLPELYALSPSLQALVLCRDPATHVPSASTATLLPFVRGVGSHHNHFIQLGLSHPLGGDLPLDALVVLDGRGRRRLVLPFGWGGGRYAIGHGGGVRVVRTAFVELLKKCVSTLVQEGT</sequence>
<dbReference type="Proteomes" id="UP000800097">
    <property type="component" value="Unassembled WGS sequence"/>
</dbReference>
<dbReference type="GeneID" id="54548305"/>
<reference evidence="2" key="1">
    <citation type="journal article" date="2020" name="Stud. Mycol.">
        <title>101 Dothideomycetes genomes: a test case for predicting lifestyles and emergence of pathogens.</title>
        <authorList>
            <person name="Haridas S."/>
            <person name="Albert R."/>
            <person name="Binder M."/>
            <person name="Bloem J."/>
            <person name="Labutti K."/>
            <person name="Salamov A."/>
            <person name="Andreopoulos B."/>
            <person name="Baker S."/>
            <person name="Barry K."/>
            <person name="Bills G."/>
            <person name="Bluhm B."/>
            <person name="Cannon C."/>
            <person name="Castanera R."/>
            <person name="Culley D."/>
            <person name="Daum C."/>
            <person name="Ezra D."/>
            <person name="Gonzalez J."/>
            <person name="Henrissat B."/>
            <person name="Kuo A."/>
            <person name="Liang C."/>
            <person name="Lipzen A."/>
            <person name="Lutzoni F."/>
            <person name="Magnuson J."/>
            <person name="Mondo S."/>
            <person name="Nolan M."/>
            <person name="Ohm R."/>
            <person name="Pangilinan J."/>
            <person name="Park H.-J."/>
            <person name="Ramirez L."/>
            <person name="Alfaro M."/>
            <person name="Sun H."/>
            <person name="Tritt A."/>
            <person name="Yoshinaga Y."/>
            <person name="Zwiers L.-H."/>
            <person name="Turgeon B."/>
            <person name="Goodwin S."/>
            <person name="Spatafora J."/>
            <person name="Crous P."/>
            <person name="Grigoriev I."/>
        </authorList>
    </citation>
    <scope>NUCLEOTIDE SEQUENCE</scope>
    <source>
        <strain evidence="2">CBS 379.55</strain>
    </source>
</reference>
<feature type="compositionally biased region" description="Basic residues" evidence="1">
    <location>
        <begin position="1"/>
        <end position="11"/>
    </location>
</feature>
<keyword evidence="3" id="KW-1185">Reference proteome</keyword>
<evidence type="ECO:0000313" key="3">
    <source>
        <dbReference type="Proteomes" id="UP000800097"/>
    </source>
</evidence>
<organism evidence="2 3">
    <name type="scientific">Westerdykella ornata</name>
    <dbReference type="NCBI Taxonomy" id="318751"/>
    <lineage>
        <taxon>Eukaryota</taxon>
        <taxon>Fungi</taxon>
        <taxon>Dikarya</taxon>
        <taxon>Ascomycota</taxon>
        <taxon>Pezizomycotina</taxon>
        <taxon>Dothideomycetes</taxon>
        <taxon>Pleosporomycetidae</taxon>
        <taxon>Pleosporales</taxon>
        <taxon>Sporormiaceae</taxon>
        <taxon>Westerdykella</taxon>
    </lineage>
</organism>
<evidence type="ECO:0000256" key="1">
    <source>
        <dbReference type="SAM" id="MobiDB-lite"/>
    </source>
</evidence>
<evidence type="ECO:0000313" key="2">
    <source>
        <dbReference type="EMBL" id="KAF2281003.1"/>
    </source>
</evidence>
<protein>
    <submittedName>
        <fullName evidence="2">Uncharacterized protein</fullName>
    </submittedName>
</protein>
<name>A0A6A6JY37_WESOR</name>
<proteinExistence type="predicted"/>
<dbReference type="OrthoDB" id="5390017at2759"/>
<dbReference type="RefSeq" id="XP_033658540.1">
    <property type="nucleotide sequence ID" value="XM_033795130.1"/>
</dbReference>
<dbReference type="EMBL" id="ML986484">
    <property type="protein sequence ID" value="KAF2281003.1"/>
    <property type="molecule type" value="Genomic_DNA"/>
</dbReference>
<gene>
    <name evidence="2" type="ORF">EI97DRAFT_368336</name>
</gene>
<accession>A0A6A6JY37</accession>
<dbReference type="AlphaFoldDB" id="A0A6A6JY37"/>
<feature type="region of interest" description="Disordered" evidence="1">
    <location>
        <begin position="1"/>
        <end position="39"/>
    </location>
</feature>